<evidence type="ECO:0000256" key="7">
    <source>
        <dbReference type="SAM" id="MobiDB-lite"/>
    </source>
</evidence>
<keyword evidence="4 8" id="KW-0812">Transmembrane</keyword>
<dbReference type="Pfam" id="PF02534">
    <property type="entry name" value="T4SS-DNA_transf"/>
    <property type="match status" value="1"/>
</dbReference>
<dbReference type="SUPFAM" id="SSF52540">
    <property type="entry name" value="P-loop containing nucleoside triphosphate hydrolases"/>
    <property type="match status" value="1"/>
</dbReference>
<keyword evidence="10" id="KW-1185">Reference proteome</keyword>
<evidence type="ECO:0000256" key="6">
    <source>
        <dbReference type="ARBA" id="ARBA00023136"/>
    </source>
</evidence>
<evidence type="ECO:0000256" key="2">
    <source>
        <dbReference type="ARBA" id="ARBA00008806"/>
    </source>
</evidence>
<evidence type="ECO:0000256" key="8">
    <source>
        <dbReference type="SAM" id="Phobius"/>
    </source>
</evidence>
<dbReference type="NCBIfam" id="NF010450">
    <property type="entry name" value="PRK13876.1"/>
    <property type="match status" value="1"/>
</dbReference>
<dbReference type="InterPro" id="IPR051539">
    <property type="entry name" value="T4SS-coupling_protein"/>
</dbReference>
<dbReference type="Gene3D" id="3.40.50.300">
    <property type="entry name" value="P-loop containing nucleotide triphosphate hydrolases"/>
    <property type="match status" value="1"/>
</dbReference>
<keyword evidence="3" id="KW-1003">Cell membrane</keyword>
<dbReference type="GO" id="GO:0005886">
    <property type="term" value="C:plasma membrane"/>
    <property type="evidence" value="ECO:0007669"/>
    <property type="project" value="UniProtKB-SubCell"/>
</dbReference>
<evidence type="ECO:0000313" key="9">
    <source>
        <dbReference type="EMBL" id="QDX25250.1"/>
    </source>
</evidence>
<feature type="transmembrane region" description="Helical" evidence="8">
    <location>
        <begin position="43"/>
        <end position="63"/>
    </location>
</feature>
<evidence type="ECO:0000256" key="4">
    <source>
        <dbReference type="ARBA" id="ARBA00022692"/>
    </source>
</evidence>
<proteinExistence type="inferred from homology"/>
<dbReference type="CDD" id="cd01127">
    <property type="entry name" value="TrwB_TraG_TraD_VirD4"/>
    <property type="match status" value="1"/>
</dbReference>
<dbReference type="RefSeq" id="WP_145845155.1">
    <property type="nucleotide sequence ID" value="NZ_CP042239.1"/>
</dbReference>
<dbReference type="Proteomes" id="UP000318055">
    <property type="component" value="Chromosome"/>
</dbReference>
<feature type="region of interest" description="Disordered" evidence="7">
    <location>
        <begin position="621"/>
        <end position="673"/>
    </location>
</feature>
<protein>
    <submittedName>
        <fullName evidence="9">Conjugal transfer protein TraG</fullName>
    </submittedName>
</protein>
<feature type="region of interest" description="Disordered" evidence="7">
    <location>
        <begin position="562"/>
        <end position="607"/>
    </location>
</feature>
<evidence type="ECO:0000256" key="1">
    <source>
        <dbReference type="ARBA" id="ARBA00004651"/>
    </source>
</evidence>
<reference evidence="9 10" key="1">
    <citation type="submission" date="2019-07" db="EMBL/GenBank/DDBJ databases">
        <title>Sphingomonas alkalisoli sp. nov., isolated from rhizosphere soil of Suaedae salsa.</title>
        <authorList>
            <person name="Zhang H."/>
            <person name="Xu L."/>
            <person name="Zhang J.-X."/>
            <person name="Sun J.-Q."/>
        </authorList>
    </citation>
    <scope>NUCLEOTIDE SEQUENCE [LARGE SCALE GENOMIC DNA]</scope>
    <source>
        <strain evidence="9 10">XS-10</strain>
    </source>
</reference>
<feature type="transmembrane region" description="Helical" evidence="8">
    <location>
        <begin position="6"/>
        <end position="31"/>
    </location>
</feature>
<dbReference type="OrthoDB" id="9759295at2"/>
<gene>
    <name evidence="9" type="ORF">FPZ54_03880</name>
</gene>
<evidence type="ECO:0000256" key="5">
    <source>
        <dbReference type="ARBA" id="ARBA00022989"/>
    </source>
</evidence>
<keyword evidence="5 8" id="KW-1133">Transmembrane helix</keyword>
<feature type="compositionally biased region" description="Basic and acidic residues" evidence="7">
    <location>
        <begin position="639"/>
        <end position="654"/>
    </location>
</feature>
<comment type="subcellular location">
    <subcellularLocation>
        <location evidence="1">Cell membrane</location>
        <topology evidence="1">Multi-pass membrane protein</topology>
    </subcellularLocation>
</comment>
<accession>A0A518RCT3</accession>
<dbReference type="InterPro" id="IPR027417">
    <property type="entry name" value="P-loop_NTPase"/>
</dbReference>
<name>A0A518RCT3_9SPHN</name>
<feature type="transmembrane region" description="Helical" evidence="8">
    <location>
        <begin position="75"/>
        <end position="96"/>
    </location>
</feature>
<sequence>MTPTKLLLGQMLIVALIVVAGVWFATQWAAAALAYQPELGAPWFKLGGVPVYAPWALFPWWFHFDAYAPEVFDEAGAIAAGSGLLGCGAAIFGSIWRARQQRHVTTYGSARWAGLRDIRAAGLAADAGVFLGRLGARYLRHDGPEHVMAFAPTRSGKGVGLVVPTLLGWTGSTVVHDIKGENWEVTAGWRSAFSHCLLFNPTDVRSARYNPLLEVRRGADEVRDVQNIADILVDPEGALERRNHWEKTSHSLLVGAILHILYAEQEKTLARVATFLSDPQRSFAATLRMMMTTNHLGSEDAPVVHPVVASAARELLNKSENERSGVLSTAMSFLGLYRDPTVAAVTAASDWRVEDLVAAAHPVSLYLVVPPSDISRTKPLIRLVLNQIGRRLTEQLHASGTPGRHKLLLMLDEFPALGRLDFFETSLAFLAGYGVRAFLIAQSLNQIEKAYGEHNAILDNCHVRVAFATNDERTAKRISDALGTATEQRSMRNYAGHRLAPWLAHVMVSRQETARALLTPGEVMQLPPSDELVLVAGHPPVRAQKLRYFEDDAFTARRVAPPILGADGPADLPSARPDDWSGQVRPVDARLSPNPDESEEMDGGLEQARHPAQEIAPVATVDLAPTDPLGLGDDEGDPAADKRAMDRSASEAARRVYGMDAGSARPGNLELDF</sequence>
<evidence type="ECO:0000256" key="3">
    <source>
        <dbReference type="ARBA" id="ARBA00022475"/>
    </source>
</evidence>
<dbReference type="EMBL" id="CP042239">
    <property type="protein sequence ID" value="QDX25250.1"/>
    <property type="molecule type" value="Genomic_DNA"/>
</dbReference>
<organism evidence="9 10">
    <name type="scientific">Sphingomonas suaedae</name>
    <dbReference type="NCBI Taxonomy" id="2599297"/>
    <lineage>
        <taxon>Bacteria</taxon>
        <taxon>Pseudomonadati</taxon>
        <taxon>Pseudomonadota</taxon>
        <taxon>Alphaproteobacteria</taxon>
        <taxon>Sphingomonadales</taxon>
        <taxon>Sphingomonadaceae</taxon>
        <taxon>Sphingomonas</taxon>
    </lineage>
</organism>
<dbReference type="InterPro" id="IPR003688">
    <property type="entry name" value="TraG/VirD4"/>
</dbReference>
<evidence type="ECO:0000313" key="10">
    <source>
        <dbReference type="Proteomes" id="UP000318055"/>
    </source>
</evidence>
<dbReference type="PANTHER" id="PTHR37937">
    <property type="entry name" value="CONJUGATIVE TRANSFER: DNA TRANSPORT"/>
    <property type="match status" value="1"/>
</dbReference>
<dbReference type="KEGG" id="ssua:FPZ54_03880"/>
<dbReference type="AlphaFoldDB" id="A0A518RCT3"/>
<keyword evidence="6 8" id="KW-0472">Membrane</keyword>
<comment type="similarity">
    <text evidence="2">Belongs to the VirD4/TraG family.</text>
</comment>
<dbReference type="PANTHER" id="PTHR37937:SF1">
    <property type="entry name" value="CONJUGATIVE TRANSFER: DNA TRANSPORT"/>
    <property type="match status" value="1"/>
</dbReference>